<gene>
    <name evidence="2" type="ORF">BV912_10930</name>
</gene>
<dbReference type="PANTHER" id="PTHR35519">
    <property type="entry name" value="MEMBRANE PROTEINS"/>
    <property type="match status" value="1"/>
</dbReference>
<keyword evidence="1" id="KW-1133">Transmembrane helix</keyword>
<keyword evidence="1" id="KW-0812">Transmembrane</keyword>
<comment type="caution">
    <text evidence="2">The sequence shown here is derived from an EMBL/GenBank/DDBJ whole genome shotgun (WGS) entry which is preliminary data.</text>
</comment>
<evidence type="ECO:0008006" key="4">
    <source>
        <dbReference type="Google" id="ProtNLM"/>
    </source>
</evidence>
<evidence type="ECO:0000313" key="2">
    <source>
        <dbReference type="EMBL" id="OSI17508.1"/>
    </source>
</evidence>
<keyword evidence="1" id="KW-0472">Membrane</keyword>
<dbReference type="RefSeq" id="WP_085360506.1">
    <property type="nucleotide sequence ID" value="NZ_MTAB01000033.1"/>
</dbReference>
<organism evidence="2 3">
    <name type="scientific">Neisseria dumasiana</name>
    <dbReference type="NCBI Taxonomy" id="1931275"/>
    <lineage>
        <taxon>Bacteria</taxon>
        <taxon>Pseudomonadati</taxon>
        <taxon>Pseudomonadota</taxon>
        <taxon>Betaproteobacteria</taxon>
        <taxon>Neisseriales</taxon>
        <taxon>Neisseriaceae</taxon>
        <taxon>Neisseria</taxon>
    </lineage>
</organism>
<name>A0A1X3DC54_9NEIS</name>
<dbReference type="Proteomes" id="UP000193303">
    <property type="component" value="Unassembled WGS sequence"/>
</dbReference>
<dbReference type="AlphaFoldDB" id="A0A1X3DC54"/>
<dbReference type="STRING" id="1931275.BV914_05140"/>
<dbReference type="Pfam" id="PF13430">
    <property type="entry name" value="DUF4112"/>
    <property type="match status" value="1"/>
</dbReference>
<dbReference type="OrthoDB" id="513552at2"/>
<feature type="transmembrane region" description="Helical" evidence="1">
    <location>
        <begin position="36"/>
        <end position="58"/>
    </location>
</feature>
<feature type="transmembrane region" description="Helical" evidence="1">
    <location>
        <begin position="124"/>
        <end position="142"/>
    </location>
</feature>
<reference evidence="3" key="1">
    <citation type="submission" date="2017-01" db="EMBL/GenBank/DDBJ databases">
        <authorList>
            <person name="Mah S.A."/>
            <person name="Swanson W.J."/>
            <person name="Moy G.W."/>
            <person name="Vacquier V.D."/>
        </authorList>
    </citation>
    <scope>NUCLEOTIDE SEQUENCE [LARGE SCALE GENOMIC DNA]</scope>
    <source>
        <strain evidence="3">124861</strain>
    </source>
</reference>
<dbReference type="InterPro" id="IPR025187">
    <property type="entry name" value="DUF4112"/>
</dbReference>
<protein>
    <recommendedName>
        <fullName evidence="4">DUF4112 domain-containing protein</fullName>
    </recommendedName>
</protein>
<dbReference type="PANTHER" id="PTHR35519:SF2">
    <property type="entry name" value="PH DOMAIN PROTEIN"/>
    <property type="match status" value="1"/>
</dbReference>
<sequence>MNHPTPIKHDALQKSRSYHAAKEISRYLDDYYIDGILGLIPVAGDVVSQSFHAVFLYLAAVKLRSARLTVVVLFNSLMDILIGLIPFLGDVLDFINKSHKRNFALIEGFALGDKAVISQVNRRAAMAAVGILLLLAGIVLLLKWSWALMVWLYHWLPTLFA</sequence>
<dbReference type="EMBL" id="MTAB01000033">
    <property type="protein sequence ID" value="OSI17508.1"/>
    <property type="molecule type" value="Genomic_DNA"/>
</dbReference>
<evidence type="ECO:0000313" key="3">
    <source>
        <dbReference type="Proteomes" id="UP000193303"/>
    </source>
</evidence>
<feature type="transmembrane region" description="Helical" evidence="1">
    <location>
        <begin position="70"/>
        <end position="89"/>
    </location>
</feature>
<proteinExistence type="predicted"/>
<evidence type="ECO:0000256" key="1">
    <source>
        <dbReference type="SAM" id="Phobius"/>
    </source>
</evidence>
<accession>A0A1X3DC54</accession>